<keyword evidence="1" id="KW-1133">Transmembrane helix</keyword>
<feature type="transmembrane region" description="Helical" evidence="1">
    <location>
        <begin position="54"/>
        <end position="73"/>
    </location>
</feature>
<dbReference type="Proteomes" id="UP000791080">
    <property type="component" value="Unassembled WGS sequence"/>
</dbReference>
<evidence type="ECO:0000256" key="1">
    <source>
        <dbReference type="SAM" id="Phobius"/>
    </source>
</evidence>
<keyword evidence="1" id="KW-0472">Membrane</keyword>
<keyword evidence="1" id="KW-0812">Transmembrane</keyword>
<feature type="transmembrane region" description="Helical" evidence="1">
    <location>
        <begin position="201"/>
        <end position="221"/>
    </location>
</feature>
<comment type="caution">
    <text evidence="2">The sequence shown here is derived from an EMBL/GenBank/DDBJ whole genome shotgun (WGS) entry which is preliminary data.</text>
</comment>
<organism evidence="2 3">
    <name type="scientific">Actinoalloteichus caeruleus DSM 43889</name>
    <dbReference type="NCBI Taxonomy" id="1120930"/>
    <lineage>
        <taxon>Bacteria</taxon>
        <taxon>Bacillati</taxon>
        <taxon>Actinomycetota</taxon>
        <taxon>Actinomycetes</taxon>
        <taxon>Pseudonocardiales</taxon>
        <taxon>Pseudonocardiaceae</taxon>
        <taxon>Actinoalloteichus</taxon>
        <taxon>Actinoalloteichus cyanogriseus</taxon>
    </lineage>
</organism>
<feature type="transmembrane region" description="Helical" evidence="1">
    <location>
        <begin position="166"/>
        <end position="189"/>
    </location>
</feature>
<sequence>MNRLAALWWPLPPVVLVSSAALVAASLVLSTRWLWDQRFQEWVVTSFEAHEQVLWAAVLAAVVSCWAATRLTPTRMLFGGAHHPRTGWPVVRRHLAVLNGWFLLGYVVGIAPALVLTATRAQYGGPDVLAILGGPLGIAAASALGYLFGVVVPVALLSPVPGLGVYLLYSQSAVADGWTALLPLVRVWISLGRSENPAVTGYRVIFLLALLAACAVTSAVLLRATRRTAPRALVAVLGCLALPGLLAVVPFVRTPAPLVHDAERPRVCAERGGTEYCVHEGHASELDVLGAVGETALARLGDSVPAPRRVWDLALAGRGEDPGVVWVQLDPVLPLEPAVASTMAASIAGDDACRQRYGDPGPEEDWPEAVALADDLRWRVAALFHEEYARVDGPFSELSDAELVRWLAEHQHTVASCELGQEDLP</sequence>
<keyword evidence="3" id="KW-1185">Reference proteome</keyword>
<name>A0ABT1JNT7_ACTCY</name>
<accession>A0ABT1JNT7</accession>
<evidence type="ECO:0000313" key="3">
    <source>
        <dbReference type="Proteomes" id="UP000791080"/>
    </source>
</evidence>
<feature type="transmembrane region" description="Helical" evidence="1">
    <location>
        <begin position="233"/>
        <end position="252"/>
    </location>
</feature>
<evidence type="ECO:0000313" key="2">
    <source>
        <dbReference type="EMBL" id="MCP2334190.1"/>
    </source>
</evidence>
<feature type="transmembrane region" description="Helical" evidence="1">
    <location>
        <begin position="94"/>
        <end position="116"/>
    </location>
</feature>
<gene>
    <name evidence="2" type="ORF">G443_004460</name>
</gene>
<dbReference type="EMBL" id="AUBJ02000001">
    <property type="protein sequence ID" value="MCP2334190.1"/>
    <property type="molecule type" value="Genomic_DNA"/>
</dbReference>
<protein>
    <submittedName>
        <fullName evidence="2">Uncharacterized protein</fullName>
    </submittedName>
</protein>
<reference evidence="2 3" key="1">
    <citation type="submission" date="2022-06" db="EMBL/GenBank/DDBJ databases">
        <title>Genomic Encyclopedia of Type Strains, Phase I: the one thousand microbial genomes (KMG-I) project.</title>
        <authorList>
            <person name="Kyrpides N."/>
        </authorList>
    </citation>
    <scope>NUCLEOTIDE SEQUENCE [LARGE SCALE GENOMIC DNA]</scope>
    <source>
        <strain evidence="2 3">DSM 43889</strain>
    </source>
</reference>
<proteinExistence type="predicted"/>
<dbReference type="RefSeq" id="WP_051313859.1">
    <property type="nucleotide sequence ID" value="NZ_AUBJ02000001.1"/>
</dbReference>
<feature type="transmembrane region" description="Helical" evidence="1">
    <location>
        <begin position="128"/>
        <end position="154"/>
    </location>
</feature>